<dbReference type="SMART" id="SM00248">
    <property type="entry name" value="ANK"/>
    <property type="match status" value="5"/>
</dbReference>
<dbReference type="Gene3D" id="1.25.40.20">
    <property type="entry name" value="Ankyrin repeat-containing domain"/>
    <property type="match status" value="2"/>
</dbReference>
<evidence type="ECO:0000313" key="6">
    <source>
        <dbReference type="Proteomes" id="UP000254834"/>
    </source>
</evidence>
<dbReference type="KEGG" id="cdes:C0J27_00335"/>
<keyword evidence="6" id="KW-1185">Reference proteome</keyword>
<evidence type="ECO:0000313" key="5">
    <source>
        <dbReference type="EMBL" id="AXK60198.1"/>
    </source>
</evidence>
<dbReference type="RefSeq" id="WP_115585213.1">
    <property type="nucleotide sequence ID" value="NZ_CP025544.1"/>
</dbReference>
<evidence type="ECO:0000256" key="1">
    <source>
        <dbReference type="ARBA" id="ARBA00022737"/>
    </source>
</evidence>
<keyword evidence="4" id="KW-0732">Signal</keyword>
<dbReference type="PROSITE" id="PS50297">
    <property type="entry name" value="ANK_REP_REGION"/>
    <property type="match status" value="3"/>
</dbReference>
<feature type="repeat" description="ANK" evidence="3">
    <location>
        <begin position="216"/>
        <end position="248"/>
    </location>
</feature>
<dbReference type="OrthoDB" id="9812708at2"/>
<feature type="repeat" description="ANK" evidence="3">
    <location>
        <begin position="178"/>
        <end position="215"/>
    </location>
</feature>
<accession>A0A345ZA81</accession>
<dbReference type="EMBL" id="CP025544">
    <property type="protein sequence ID" value="AXK60198.1"/>
    <property type="molecule type" value="Genomic_DNA"/>
</dbReference>
<dbReference type="SUPFAM" id="SSF48403">
    <property type="entry name" value="Ankyrin repeat"/>
    <property type="match status" value="1"/>
</dbReference>
<dbReference type="PANTHER" id="PTHR24197">
    <property type="entry name" value="ANKYRIN REPEAT DOMAIN-CONTAINING PROTEIN 61"/>
    <property type="match status" value="1"/>
</dbReference>
<feature type="repeat" description="ANK" evidence="3">
    <location>
        <begin position="282"/>
        <end position="314"/>
    </location>
</feature>
<organism evidence="5 6">
    <name type="scientific">Candidatus Chromulinivorax destructor</name>
    <dbReference type="NCBI Taxonomy" id="2066483"/>
    <lineage>
        <taxon>Bacteria</taxon>
        <taxon>Candidatus Babelota</taxon>
        <taxon>Candidatus Babeliae</taxon>
        <taxon>Candidatus Babeliales</taxon>
        <taxon>Candidatus Chromulinivoraceae</taxon>
        <taxon>Candidatus Chromulinivorax</taxon>
    </lineage>
</organism>
<keyword evidence="1" id="KW-0677">Repeat</keyword>
<evidence type="ECO:0000256" key="2">
    <source>
        <dbReference type="ARBA" id="ARBA00023043"/>
    </source>
</evidence>
<dbReference type="InterPro" id="IPR002110">
    <property type="entry name" value="Ankyrin_rpt"/>
</dbReference>
<evidence type="ECO:0000256" key="4">
    <source>
        <dbReference type="SAM" id="SignalP"/>
    </source>
</evidence>
<dbReference type="PANTHER" id="PTHR24197:SF44">
    <property type="entry name" value="ANKYRIN REPEAT DOMAIN-CONTAINING PROTEIN 54"/>
    <property type="match status" value="1"/>
</dbReference>
<dbReference type="AlphaFoldDB" id="A0A345ZA81"/>
<keyword evidence="2 3" id="KW-0040">ANK repeat</keyword>
<feature type="repeat" description="ANK" evidence="3">
    <location>
        <begin position="145"/>
        <end position="177"/>
    </location>
</feature>
<name>A0A345ZA81_9BACT</name>
<proteinExistence type="predicted"/>
<reference evidence="5 6" key="1">
    <citation type="submission" date="2017-12" db="EMBL/GenBank/DDBJ databases">
        <title>Chromulinavorax destructans is a abundant pathogen of dominant heterotrophic picoflagllates.</title>
        <authorList>
            <person name="Deeg C.M."/>
            <person name="Zimmer M."/>
            <person name="Suttle C.A."/>
        </authorList>
    </citation>
    <scope>NUCLEOTIDE SEQUENCE [LARGE SCALE GENOMIC DNA]</scope>
    <source>
        <strain evidence="5 6">SeV1</strain>
    </source>
</reference>
<dbReference type="Pfam" id="PF13857">
    <property type="entry name" value="Ank_5"/>
    <property type="match status" value="1"/>
</dbReference>
<evidence type="ECO:0000256" key="3">
    <source>
        <dbReference type="PROSITE-ProRule" id="PRU00023"/>
    </source>
</evidence>
<feature type="repeat" description="ANK" evidence="3">
    <location>
        <begin position="249"/>
        <end position="281"/>
    </location>
</feature>
<gene>
    <name evidence="5" type="ORF">C0J27_00335</name>
</gene>
<dbReference type="PROSITE" id="PS50088">
    <property type="entry name" value="ANK_REPEAT"/>
    <property type="match status" value="5"/>
</dbReference>
<protein>
    <submittedName>
        <fullName evidence="5">Uncharacterized protein</fullName>
    </submittedName>
</protein>
<sequence>MKKIQILVLLMLSMQSISMYAAQELPQNLQQSRQTMIDHAVKNHPCLTESFDFLQTQNLVDTSFHDFLEQNVSYHEDSHEEIQFDQAIVNAQDIITKNMKITFLNNMILGIRKIDLDTCDDPIFLYVMKHENGHMSDFVRVWLHETGNLLKFAAYYGNAKIVRMCLTAGCDVNVQDQNGITPLGYIAKNFDYCGSHTKIVKMLIAAGAHVNIQDEYSNTPLMYAACFNNTEIVRMLIGAGAQVNIQNKYGRTPLHEAALKNKPVIVSMLLAAGGNVNIQNKRGWTPLHLAACFGETEMVNMFVAAGADVDIQDKDGRTAVQEARTLKIENILKKQQKIAKA</sequence>
<feature type="signal peptide" evidence="4">
    <location>
        <begin position="1"/>
        <end position="21"/>
    </location>
</feature>
<feature type="chain" id="PRO_5017029818" evidence="4">
    <location>
        <begin position="22"/>
        <end position="341"/>
    </location>
</feature>
<dbReference type="Pfam" id="PF12796">
    <property type="entry name" value="Ank_2"/>
    <property type="match status" value="1"/>
</dbReference>
<dbReference type="InterPro" id="IPR036770">
    <property type="entry name" value="Ankyrin_rpt-contain_sf"/>
</dbReference>
<dbReference type="Proteomes" id="UP000254834">
    <property type="component" value="Chromosome"/>
</dbReference>